<comment type="caution">
    <text evidence="14">The sequence shown here is derived from an EMBL/GenBank/DDBJ whole genome shotgun (WGS) entry which is preliminary data.</text>
</comment>
<feature type="domain" description="RING-type" evidence="13">
    <location>
        <begin position="119"/>
        <end position="161"/>
    </location>
</feature>
<evidence type="ECO:0000313" key="14">
    <source>
        <dbReference type="EMBL" id="KAG8371576.1"/>
    </source>
</evidence>
<dbReference type="EC" id="2.3.2.27" evidence="3"/>
<dbReference type="InterPro" id="IPR044602">
    <property type="entry name" value="ATL10/ATL72-79-like"/>
</dbReference>
<organism evidence="14 15">
    <name type="scientific">Buddleja alternifolia</name>
    <dbReference type="NCBI Taxonomy" id="168488"/>
    <lineage>
        <taxon>Eukaryota</taxon>
        <taxon>Viridiplantae</taxon>
        <taxon>Streptophyta</taxon>
        <taxon>Embryophyta</taxon>
        <taxon>Tracheophyta</taxon>
        <taxon>Spermatophyta</taxon>
        <taxon>Magnoliopsida</taxon>
        <taxon>eudicotyledons</taxon>
        <taxon>Gunneridae</taxon>
        <taxon>Pentapetalae</taxon>
        <taxon>asterids</taxon>
        <taxon>lamiids</taxon>
        <taxon>Lamiales</taxon>
        <taxon>Scrophulariaceae</taxon>
        <taxon>Buddlejeae</taxon>
        <taxon>Buddleja</taxon>
    </lineage>
</organism>
<gene>
    <name evidence="14" type="ORF">BUALT_Bualt13G0102300</name>
</gene>
<evidence type="ECO:0000256" key="1">
    <source>
        <dbReference type="ARBA" id="ARBA00000900"/>
    </source>
</evidence>
<dbReference type="GO" id="GO:0016020">
    <property type="term" value="C:membrane"/>
    <property type="evidence" value="ECO:0007669"/>
    <property type="project" value="UniProtKB-SubCell"/>
</dbReference>
<evidence type="ECO:0000259" key="13">
    <source>
        <dbReference type="PROSITE" id="PS50089"/>
    </source>
</evidence>
<proteinExistence type="inferred from homology"/>
<keyword evidence="15" id="KW-1185">Reference proteome</keyword>
<keyword evidence="5 12" id="KW-0812">Transmembrane</keyword>
<keyword evidence="6" id="KW-0479">Metal-binding</keyword>
<comment type="catalytic activity">
    <reaction evidence="1">
        <text>S-ubiquitinyl-[E2 ubiquitin-conjugating enzyme]-L-cysteine + [acceptor protein]-L-lysine = [E2 ubiquitin-conjugating enzyme]-L-cysteine + N(6)-ubiquitinyl-[acceptor protein]-L-lysine.</text>
        <dbReference type="EC" id="2.3.2.27"/>
    </reaction>
</comment>
<dbReference type="EMBL" id="WHWC01000013">
    <property type="protein sequence ID" value="KAG8371576.1"/>
    <property type="molecule type" value="Genomic_DNA"/>
</dbReference>
<dbReference type="AlphaFoldDB" id="A0AAV6WKG3"/>
<keyword evidence="7" id="KW-0862">Zinc</keyword>
<comment type="subcellular location">
    <subcellularLocation>
        <location evidence="2">Membrane</location>
        <topology evidence="2">Single-pass membrane protein</topology>
    </subcellularLocation>
</comment>
<dbReference type="InterPro" id="IPR001841">
    <property type="entry name" value="Znf_RING"/>
</dbReference>
<dbReference type="Proteomes" id="UP000826271">
    <property type="component" value="Unassembled WGS sequence"/>
</dbReference>
<name>A0AAV6WKG3_9LAMI</name>
<keyword evidence="8 12" id="KW-1133">Transmembrane helix</keyword>
<accession>A0AAV6WKG3</accession>
<dbReference type="PANTHER" id="PTHR46905">
    <property type="entry name" value="RING-H2 FINGER PROTEIN ATL78"/>
    <property type="match status" value="1"/>
</dbReference>
<dbReference type="SUPFAM" id="SSF57850">
    <property type="entry name" value="RING/U-box"/>
    <property type="match status" value="1"/>
</dbReference>
<dbReference type="SMART" id="SM00184">
    <property type="entry name" value="RING"/>
    <property type="match status" value="1"/>
</dbReference>
<evidence type="ECO:0000256" key="8">
    <source>
        <dbReference type="ARBA" id="ARBA00022989"/>
    </source>
</evidence>
<dbReference type="GO" id="GO:0008270">
    <property type="term" value="F:zinc ion binding"/>
    <property type="evidence" value="ECO:0007669"/>
    <property type="project" value="UniProtKB-KW"/>
</dbReference>
<evidence type="ECO:0000256" key="7">
    <source>
        <dbReference type="ARBA" id="ARBA00022833"/>
    </source>
</evidence>
<sequence>MVSTYKYHRLPRLLLDSGIHVEPTNGSTTSSGIYNKEANFDSNKVIVLVALLCALICALGLKSIVRCALRCTRTLDYGIGDDEMAARLASSNNLKKEALSNYIPVVVYKPGLDILATDCAICLGEFVEGEDVRVFPGCNHGFHVRCIDRWLVLRSSCPTCRRPLIEDSMSGGAQHVSVQIN</sequence>
<protein>
    <recommendedName>
        <fullName evidence="3">RING-type E3 ubiquitin transferase</fullName>
        <ecNumber evidence="3">2.3.2.27</ecNumber>
    </recommendedName>
</protein>
<dbReference type="GO" id="GO:0061630">
    <property type="term" value="F:ubiquitin protein ligase activity"/>
    <property type="evidence" value="ECO:0007669"/>
    <property type="project" value="UniProtKB-EC"/>
</dbReference>
<dbReference type="InterPro" id="IPR013083">
    <property type="entry name" value="Znf_RING/FYVE/PHD"/>
</dbReference>
<dbReference type="Gene3D" id="3.30.40.10">
    <property type="entry name" value="Zinc/RING finger domain, C3HC4 (zinc finger)"/>
    <property type="match status" value="1"/>
</dbReference>
<evidence type="ECO:0000256" key="12">
    <source>
        <dbReference type="SAM" id="Phobius"/>
    </source>
</evidence>
<dbReference type="GO" id="GO:0016567">
    <property type="term" value="P:protein ubiquitination"/>
    <property type="evidence" value="ECO:0007669"/>
    <property type="project" value="InterPro"/>
</dbReference>
<feature type="transmembrane region" description="Helical" evidence="12">
    <location>
        <begin position="45"/>
        <end position="65"/>
    </location>
</feature>
<evidence type="ECO:0000256" key="2">
    <source>
        <dbReference type="ARBA" id="ARBA00004167"/>
    </source>
</evidence>
<evidence type="ECO:0000313" key="15">
    <source>
        <dbReference type="Proteomes" id="UP000826271"/>
    </source>
</evidence>
<comment type="similarity">
    <text evidence="10">Belongs to the RING-type zinc finger family. ATL subfamily.</text>
</comment>
<evidence type="ECO:0000256" key="11">
    <source>
        <dbReference type="PROSITE-ProRule" id="PRU00175"/>
    </source>
</evidence>
<keyword evidence="11" id="KW-0863">Zinc-finger</keyword>
<reference evidence="14" key="1">
    <citation type="submission" date="2019-10" db="EMBL/GenBank/DDBJ databases">
        <authorList>
            <person name="Zhang R."/>
            <person name="Pan Y."/>
            <person name="Wang J."/>
            <person name="Ma R."/>
            <person name="Yu S."/>
        </authorList>
    </citation>
    <scope>NUCLEOTIDE SEQUENCE</scope>
    <source>
        <strain evidence="14">LA-IB0</strain>
        <tissue evidence="14">Leaf</tissue>
    </source>
</reference>
<evidence type="ECO:0000256" key="6">
    <source>
        <dbReference type="ARBA" id="ARBA00022723"/>
    </source>
</evidence>
<evidence type="ECO:0000256" key="3">
    <source>
        <dbReference type="ARBA" id="ARBA00012483"/>
    </source>
</evidence>
<evidence type="ECO:0000256" key="10">
    <source>
        <dbReference type="ARBA" id="ARBA00024209"/>
    </source>
</evidence>
<evidence type="ECO:0000256" key="9">
    <source>
        <dbReference type="ARBA" id="ARBA00023136"/>
    </source>
</evidence>
<dbReference type="Pfam" id="PF13639">
    <property type="entry name" value="zf-RING_2"/>
    <property type="match status" value="1"/>
</dbReference>
<keyword evidence="4" id="KW-0808">Transferase</keyword>
<evidence type="ECO:0000256" key="4">
    <source>
        <dbReference type="ARBA" id="ARBA00022679"/>
    </source>
</evidence>
<dbReference type="PANTHER" id="PTHR46905:SF21">
    <property type="entry name" value="RING-TYPE E3 UBIQUITIN TRANSFERASE"/>
    <property type="match status" value="1"/>
</dbReference>
<dbReference type="CDD" id="cd16461">
    <property type="entry name" value="RING-H2_EL5-like"/>
    <property type="match status" value="1"/>
</dbReference>
<keyword evidence="9 12" id="KW-0472">Membrane</keyword>
<dbReference type="PROSITE" id="PS50089">
    <property type="entry name" value="ZF_RING_2"/>
    <property type="match status" value="1"/>
</dbReference>
<evidence type="ECO:0000256" key="5">
    <source>
        <dbReference type="ARBA" id="ARBA00022692"/>
    </source>
</evidence>